<proteinExistence type="predicted"/>
<gene>
    <name evidence="1" type="ORF">EHR01_12375</name>
</gene>
<evidence type="ECO:0008006" key="3">
    <source>
        <dbReference type="Google" id="ProtNLM"/>
    </source>
</evidence>
<accession>A0ABY2NZU7</accession>
<dbReference type="Proteomes" id="UP000297940">
    <property type="component" value="Unassembled WGS sequence"/>
</dbReference>
<evidence type="ECO:0000313" key="2">
    <source>
        <dbReference type="Proteomes" id="UP000297940"/>
    </source>
</evidence>
<keyword evidence="2" id="KW-1185">Reference proteome</keyword>
<dbReference type="EMBL" id="RQHK01000015">
    <property type="protein sequence ID" value="TGM74291.1"/>
    <property type="molecule type" value="Genomic_DNA"/>
</dbReference>
<name>A0ABY2NZU7_9LEPT</name>
<evidence type="ECO:0000313" key="1">
    <source>
        <dbReference type="EMBL" id="TGM74291.1"/>
    </source>
</evidence>
<organism evidence="1 2">
    <name type="scientific">Leptospira mtsangambouensis</name>
    <dbReference type="NCBI Taxonomy" id="2484912"/>
    <lineage>
        <taxon>Bacteria</taxon>
        <taxon>Pseudomonadati</taxon>
        <taxon>Spirochaetota</taxon>
        <taxon>Spirochaetia</taxon>
        <taxon>Leptospirales</taxon>
        <taxon>Leptospiraceae</taxon>
        <taxon>Leptospira</taxon>
    </lineage>
</organism>
<comment type="caution">
    <text evidence="1">The sequence shown here is derived from an EMBL/GenBank/DDBJ whole genome shotgun (WGS) entry which is preliminary data.</text>
</comment>
<sequence length="409" mass="47081">MIKNSFKMKEIAIKNLLKLIEIIKSDEGIFLSINTAEKIKLKNEILKFLSKNEIAGKNSSKKFLDKQLTKYLLEAKREQNPRNPEDFINHMIEYDRQEFIVTEVFLPFSGGKISSPISLFDCDIEEYNENLRKVILQSIHKVVSVNTKYSEDQKKKLIAENEKYLLKTGDFLVLRYKAKRERELVIENAQEKFAALLRVCNLISLFECNPNDGICFLPGVSQINIHHNKIDVSQATANFSIPLFGGKTLYLNDVLLSNIYEPIIRIYSDYLSGKKMNYPDDKIKHSILWASNANISFSFETKILNIIIAIETLIPKQKGNSIVSYISESVAFILGQNAEGKKYYYNLMKHLYDERGKLAHGSGTKLSELDYNNALSIYAELLTYLINNKNLFKNEKELLELVLEKKFGN</sequence>
<protein>
    <recommendedName>
        <fullName evidence="3">Apea-like HEPN domain-containing protein</fullName>
    </recommendedName>
</protein>
<reference evidence="2" key="1">
    <citation type="journal article" date="2019" name="PLoS Negl. Trop. Dis.">
        <title>Revisiting the worldwide diversity of Leptospira species in the environment.</title>
        <authorList>
            <person name="Vincent A.T."/>
            <person name="Schiettekatte O."/>
            <person name="Bourhy P."/>
            <person name="Veyrier F.J."/>
            <person name="Picardeau M."/>
        </authorList>
    </citation>
    <scope>NUCLEOTIDE SEQUENCE [LARGE SCALE GENOMIC DNA]</scope>
    <source>
        <strain evidence="2">201601298</strain>
    </source>
</reference>